<evidence type="ECO:0000313" key="3">
    <source>
        <dbReference type="Proteomes" id="UP000003303"/>
    </source>
</evidence>
<proteinExistence type="predicted"/>
<evidence type="ECO:0000313" key="2">
    <source>
        <dbReference type="EMBL" id="EEK16274.1"/>
    </source>
</evidence>
<dbReference type="eggNOG" id="ENOG50332IU">
    <property type="taxonomic scope" value="Bacteria"/>
</dbReference>
<accession>C2MDC4</accession>
<keyword evidence="3" id="KW-1185">Reference proteome</keyword>
<name>C2MDC4_9PORP</name>
<gene>
    <name evidence="2" type="ORF">PORUE0001_1419</name>
</gene>
<comment type="caution">
    <text evidence="2">The sequence shown here is derived from an EMBL/GenBank/DDBJ whole genome shotgun (WGS) entry which is preliminary data.</text>
</comment>
<reference evidence="2 3" key="1">
    <citation type="submission" date="2009-04" db="EMBL/GenBank/DDBJ databases">
        <authorList>
            <person name="Sebastian Y."/>
            <person name="Madupu R."/>
            <person name="Durkin A.S."/>
            <person name="Torralba M."/>
            <person name="Methe B."/>
            <person name="Sutton G.G."/>
            <person name="Strausberg R.L."/>
            <person name="Nelson K.E."/>
        </authorList>
    </citation>
    <scope>NUCLEOTIDE SEQUENCE [LARGE SCALE GENOMIC DNA]</scope>
    <source>
        <strain evidence="2 3">60-3</strain>
    </source>
</reference>
<dbReference type="Proteomes" id="UP000003303">
    <property type="component" value="Unassembled WGS sequence"/>
</dbReference>
<organism evidence="2 3">
    <name type="scientific">Porphyromonas uenonis 60-3</name>
    <dbReference type="NCBI Taxonomy" id="596327"/>
    <lineage>
        <taxon>Bacteria</taxon>
        <taxon>Pseudomonadati</taxon>
        <taxon>Bacteroidota</taxon>
        <taxon>Bacteroidia</taxon>
        <taxon>Bacteroidales</taxon>
        <taxon>Porphyromonadaceae</taxon>
        <taxon>Porphyromonas</taxon>
    </lineage>
</organism>
<dbReference type="STRING" id="596327.PORUE0001_1419"/>
<feature type="region of interest" description="Disordered" evidence="1">
    <location>
        <begin position="21"/>
        <end position="42"/>
    </location>
</feature>
<dbReference type="AlphaFoldDB" id="C2MDC4"/>
<dbReference type="EMBL" id="ACLR01000183">
    <property type="protein sequence ID" value="EEK16274.1"/>
    <property type="molecule type" value="Genomic_DNA"/>
</dbReference>
<evidence type="ECO:0000256" key="1">
    <source>
        <dbReference type="SAM" id="MobiDB-lite"/>
    </source>
</evidence>
<sequence length="194" mass="21522">MVLCSFAMAVLPSCSKRRVTQYDNNSSLGDKARSEQLMEGSDEGLPIEELSESNSLDNGALPYEAQYGKNQTYLSDEPHATIKVKAPHQSDVVVIVRYDNPSGRVAGHIYVRRDQSASIQLPNGRVYQTFFYCGNDWSPDKAMSDTIIGGFTRGETFSKDGKPARLKDKILSYELSTQEEGNFTTVPSSAKEMF</sequence>
<protein>
    <submittedName>
        <fullName evidence="2">Uncharacterized protein</fullName>
    </submittedName>
</protein>